<feature type="compositionally biased region" description="Acidic residues" evidence="9">
    <location>
        <begin position="264"/>
        <end position="283"/>
    </location>
</feature>
<gene>
    <name evidence="11" type="ORF">MHI_LOCUS710161</name>
</gene>
<evidence type="ECO:0000256" key="1">
    <source>
        <dbReference type="ARBA" id="ARBA00022448"/>
    </source>
</evidence>
<keyword evidence="2" id="KW-0732">Signal</keyword>
<evidence type="ECO:0000256" key="9">
    <source>
        <dbReference type="SAM" id="MobiDB-lite"/>
    </source>
</evidence>
<accession>A0A6V7HB14</accession>
<dbReference type="Pfam" id="PF01347">
    <property type="entry name" value="Vitellogenin_N"/>
    <property type="match status" value="1"/>
</dbReference>
<evidence type="ECO:0000256" key="5">
    <source>
        <dbReference type="ARBA" id="ARBA00023121"/>
    </source>
</evidence>
<dbReference type="InterPro" id="IPR015819">
    <property type="entry name" value="Lipid_transp_b-sht_shell"/>
</dbReference>
<name>A0A6V7HB14_9HYME</name>
<evidence type="ECO:0000256" key="2">
    <source>
        <dbReference type="ARBA" id="ARBA00022729"/>
    </source>
</evidence>
<keyword evidence="5" id="KW-0446">Lipid-binding</keyword>
<dbReference type="Gene3D" id="1.25.10.20">
    <property type="entry name" value="Vitellinogen, superhelical"/>
    <property type="match status" value="1"/>
</dbReference>
<proteinExistence type="predicted"/>
<keyword evidence="1" id="KW-0813">Transport</keyword>
<feature type="domain" description="Vitellogenin" evidence="10">
    <location>
        <begin position="8"/>
        <end position="680"/>
    </location>
</feature>
<dbReference type="InterPro" id="IPR015816">
    <property type="entry name" value="Vitellinogen_b-sht_N"/>
</dbReference>
<dbReference type="GO" id="GO:0005319">
    <property type="term" value="F:lipid transporter activity"/>
    <property type="evidence" value="ECO:0007669"/>
    <property type="project" value="InterPro"/>
</dbReference>
<dbReference type="GO" id="GO:0045735">
    <property type="term" value="F:nutrient reservoir activity"/>
    <property type="evidence" value="ECO:0007669"/>
    <property type="project" value="UniProtKB-KW"/>
</dbReference>
<dbReference type="SUPFAM" id="SSF48431">
    <property type="entry name" value="Lipovitellin-phosvitin complex, superhelical domain"/>
    <property type="match status" value="1"/>
</dbReference>
<evidence type="ECO:0000313" key="12">
    <source>
        <dbReference type="Proteomes" id="UP000752696"/>
    </source>
</evidence>
<keyword evidence="6" id="KW-1015">Disulfide bond</keyword>
<dbReference type="Pfam" id="PF09172">
    <property type="entry name" value="Vit_open_b-sht"/>
    <property type="match status" value="1"/>
</dbReference>
<evidence type="ECO:0000256" key="4">
    <source>
        <dbReference type="ARBA" id="ARBA00023055"/>
    </source>
</evidence>
<dbReference type="InterPro" id="IPR001747">
    <property type="entry name" value="Vitellogenin_N"/>
</dbReference>
<evidence type="ECO:0000256" key="7">
    <source>
        <dbReference type="ARBA" id="ARBA00023180"/>
    </source>
</evidence>
<dbReference type="SMART" id="SM01169">
    <property type="entry name" value="DUF1943"/>
    <property type="match status" value="1"/>
</dbReference>
<evidence type="ECO:0000256" key="6">
    <source>
        <dbReference type="ARBA" id="ARBA00023157"/>
    </source>
</evidence>
<evidence type="ECO:0000313" key="11">
    <source>
        <dbReference type="EMBL" id="CAD1477108.1"/>
    </source>
</evidence>
<dbReference type="GO" id="GO:0008289">
    <property type="term" value="F:lipid binding"/>
    <property type="evidence" value="ECO:0007669"/>
    <property type="project" value="UniProtKB-KW"/>
</dbReference>
<reference evidence="11" key="1">
    <citation type="submission" date="2020-07" db="EMBL/GenBank/DDBJ databases">
        <authorList>
            <person name="Nazaruddin N."/>
        </authorList>
    </citation>
    <scope>NUCLEOTIDE SEQUENCE</scope>
</reference>
<dbReference type="PROSITE" id="PS51211">
    <property type="entry name" value="VITELLOGENIN"/>
    <property type="match status" value="1"/>
</dbReference>
<feature type="region of interest" description="Disordered" evidence="9">
    <location>
        <begin position="263"/>
        <end position="304"/>
    </location>
</feature>
<dbReference type="InterPro" id="IPR011030">
    <property type="entry name" value="Lipovitellin_superhlx_dom"/>
</dbReference>
<keyword evidence="4" id="KW-0445">Lipid transport</keyword>
<sequence>RADKKFKYEKNVSYWYRYSVDVSTNLGNVSSSLSLPDFLGNESTLRLDADLVVRFNSPCEGSLKFENASLSHDPRKYNPEFPDRAGAEFKVNLERFPLRFAFDDGRIEELCPDKRDPVWALNLKRGVLSILQNTMHRFDVDYRANELDVNGICETSYRFHEVRQTSLIVKKTKNLSDCLHGAKHFSVIRSNFYNSPRSGGRGSRHPLLESRSDCELTIDHNVYEKIVCNEFHLLVPLSTGNTGARTESTIKLQLIKESRNDYSYSDEYEQSDDYAASQEEDEQGEGKNEKDKHGRGSNRTKRTNLLYDYSKTPKTVHGELRSARDLLKTMCRLGTNVDELQQRFSETFTAFIQSARLLDYSSLSQLFVRAHGICKTGKKHIIDALPFIGSNAALNVMKDLIIKRYVDHATIDKWVIAFALVPRPNQDTIRALSPLLDFHHHIPDTQFILSYSTTIYGFCSTNDVDCTNIEEVTRFLSYLEQKIEKGCAPRTHSLSTVKETLEVLKAVGNMGLETKRLPKLLKECIDDVGGFLPMEIRVASIDAHRRMPSCEKTRDLYFLNYYRNYSLDTELRIASYLQVMRCPDYNVVKTIKHTLKSEEINQVGTFVWSHLTNVYNSASPTRVEIQSLLTDRDLDDKFNKDRRKFSRNYDGSFFSEEYNFGANYQGNLIFSPKSYIPRTATFNLTFDLLGESVNVFELTARLEGFEYYAEKFFGPDGPYSNEKVSGFFKYLFRNFRAAPEEKEDYWKRVKSLPNIIDNEFIEPRISFSYKLYLHEDSFNGGLVFGEFGDFELGLFSFRRNENKACSERTKLIDWN</sequence>
<feature type="non-terminal residue" evidence="11">
    <location>
        <position position="1"/>
    </location>
</feature>
<evidence type="ECO:0000256" key="3">
    <source>
        <dbReference type="ARBA" id="ARBA00022761"/>
    </source>
</evidence>
<keyword evidence="7" id="KW-0325">Glycoprotein</keyword>
<dbReference type="PANTHER" id="PTHR23345">
    <property type="entry name" value="VITELLOGENIN-RELATED"/>
    <property type="match status" value="1"/>
</dbReference>
<dbReference type="Gene3D" id="2.20.50.20">
    <property type="entry name" value="Lipovitellin. Chain A, domain 3"/>
    <property type="match status" value="1"/>
</dbReference>
<evidence type="ECO:0000256" key="8">
    <source>
        <dbReference type="PROSITE-ProRule" id="PRU00557"/>
    </source>
</evidence>
<dbReference type="PANTHER" id="PTHR23345:SF15">
    <property type="entry name" value="VITELLOGENIN 1-RELATED"/>
    <property type="match status" value="1"/>
</dbReference>
<feature type="compositionally biased region" description="Basic and acidic residues" evidence="9">
    <location>
        <begin position="284"/>
        <end position="294"/>
    </location>
</feature>
<organism evidence="11 12">
    <name type="scientific">Heterotrigona itama</name>
    <dbReference type="NCBI Taxonomy" id="395501"/>
    <lineage>
        <taxon>Eukaryota</taxon>
        <taxon>Metazoa</taxon>
        <taxon>Ecdysozoa</taxon>
        <taxon>Arthropoda</taxon>
        <taxon>Hexapoda</taxon>
        <taxon>Insecta</taxon>
        <taxon>Pterygota</taxon>
        <taxon>Neoptera</taxon>
        <taxon>Endopterygota</taxon>
        <taxon>Hymenoptera</taxon>
        <taxon>Apocrita</taxon>
        <taxon>Aculeata</taxon>
        <taxon>Apoidea</taxon>
        <taxon>Anthophila</taxon>
        <taxon>Apidae</taxon>
        <taxon>Heterotrigona</taxon>
    </lineage>
</organism>
<dbReference type="InterPro" id="IPR015817">
    <property type="entry name" value="Vitellinogen_open_b-sht_sub1"/>
</dbReference>
<keyword evidence="3" id="KW-0758">Storage protein</keyword>
<dbReference type="SMART" id="SM00638">
    <property type="entry name" value="LPD_N"/>
    <property type="match status" value="1"/>
</dbReference>
<dbReference type="FunFam" id="2.20.50.20:FF:000007">
    <property type="entry name" value="von Willebrand factor type D domaincontaining protein"/>
    <property type="match status" value="1"/>
</dbReference>
<evidence type="ECO:0000259" key="10">
    <source>
        <dbReference type="PROSITE" id="PS51211"/>
    </source>
</evidence>
<dbReference type="AlphaFoldDB" id="A0A6V7HB14"/>
<comment type="caution">
    <text evidence="8">Lacks conserved residue(s) required for the propagation of feature annotation.</text>
</comment>
<dbReference type="InterPro" id="IPR015255">
    <property type="entry name" value="Vitellinogen_open_b-sht"/>
</dbReference>
<dbReference type="EMBL" id="CAJDYZ010009826">
    <property type="protein sequence ID" value="CAD1477108.1"/>
    <property type="molecule type" value="Genomic_DNA"/>
</dbReference>
<dbReference type="Gene3D" id="2.30.230.10">
    <property type="entry name" value="Lipovitellin, beta-sheet shell regions, chain A"/>
    <property type="match status" value="1"/>
</dbReference>
<dbReference type="InterPro" id="IPR050733">
    <property type="entry name" value="Vitellogenin/Apolipophorin"/>
</dbReference>
<comment type="caution">
    <text evidence="11">The sequence shown here is derived from an EMBL/GenBank/DDBJ whole genome shotgun (WGS) entry which is preliminary data.</text>
</comment>
<dbReference type="Proteomes" id="UP000752696">
    <property type="component" value="Unassembled WGS sequence"/>
</dbReference>
<feature type="non-terminal residue" evidence="11">
    <location>
        <position position="815"/>
    </location>
</feature>
<dbReference type="SUPFAM" id="SSF56968">
    <property type="entry name" value="Lipovitellin-phosvitin complex, beta-sheet shell regions"/>
    <property type="match status" value="2"/>
</dbReference>
<keyword evidence="12" id="KW-1185">Reference proteome</keyword>
<protein>
    <recommendedName>
        <fullName evidence="10">Vitellogenin domain-containing protein</fullName>
    </recommendedName>
</protein>
<dbReference type="OrthoDB" id="6484170at2759"/>